<evidence type="ECO:0000259" key="1">
    <source>
        <dbReference type="Pfam" id="PF01796"/>
    </source>
</evidence>
<feature type="domain" description="ChsH2 C-terminal OB-fold" evidence="1">
    <location>
        <begin position="47"/>
        <end position="100"/>
    </location>
</feature>
<dbReference type="SUPFAM" id="SSF50249">
    <property type="entry name" value="Nucleic acid-binding proteins"/>
    <property type="match status" value="1"/>
</dbReference>
<dbReference type="InterPro" id="IPR012340">
    <property type="entry name" value="NA-bd_OB-fold"/>
</dbReference>
<keyword evidence="4" id="KW-1185">Reference proteome</keyword>
<protein>
    <submittedName>
        <fullName evidence="3">OB-fold domain-containing protein</fullName>
    </submittedName>
</protein>
<dbReference type="Gene3D" id="6.10.30.10">
    <property type="match status" value="1"/>
</dbReference>
<dbReference type="AlphaFoldDB" id="A0A9Q4C3Z1"/>
<dbReference type="PANTHER" id="PTHR34075">
    <property type="entry name" value="BLR3430 PROTEIN"/>
    <property type="match status" value="1"/>
</dbReference>
<dbReference type="Pfam" id="PF12172">
    <property type="entry name" value="zf-ChsH2"/>
    <property type="match status" value="1"/>
</dbReference>
<dbReference type="InterPro" id="IPR002878">
    <property type="entry name" value="ChsH2_C"/>
</dbReference>
<dbReference type="Pfam" id="PF01796">
    <property type="entry name" value="OB_ChsH2_C"/>
    <property type="match status" value="1"/>
</dbReference>
<comment type="caution">
    <text evidence="3">The sequence shown here is derived from an EMBL/GenBank/DDBJ whole genome shotgun (WGS) entry which is preliminary data.</text>
</comment>
<evidence type="ECO:0000259" key="2">
    <source>
        <dbReference type="Pfam" id="PF12172"/>
    </source>
</evidence>
<dbReference type="EMBL" id="RKLV01000001">
    <property type="protein sequence ID" value="MCX2817906.1"/>
    <property type="molecule type" value="Genomic_DNA"/>
</dbReference>
<dbReference type="InterPro" id="IPR022002">
    <property type="entry name" value="ChsH2_Znr"/>
</dbReference>
<accession>A0A9Q4C3Z1</accession>
<dbReference type="Proteomes" id="UP001149411">
    <property type="component" value="Unassembled WGS sequence"/>
</dbReference>
<dbReference type="RefSeq" id="WP_266085438.1">
    <property type="nucleotide sequence ID" value="NZ_RKLV01000001.1"/>
</dbReference>
<name>A0A9Q4C3Z1_9EURY</name>
<organism evidence="3 4">
    <name type="scientific">Halorutilus salinus</name>
    <dbReference type="NCBI Taxonomy" id="2487751"/>
    <lineage>
        <taxon>Archaea</taxon>
        <taxon>Methanobacteriati</taxon>
        <taxon>Methanobacteriota</taxon>
        <taxon>Stenosarchaea group</taxon>
        <taxon>Halobacteria</taxon>
        <taxon>Halorutilales</taxon>
        <taxon>Halorutilaceae</taxon>
        <taxon>Halorutilus</taxon>
    </lineage>
</organism>
<sequence length="119" mass="12465">MSLSYDDWSEAIRDGELVGLECDDCGNITGAPKAACTECGSRSVSRVSLPDEGTVYSETTVAVAPEGFEGGYKVGIVELGGTGARVLGRLDDEAEIGDEVGFVGVFENRDEPAPVFGLR</sequence>
<evidence type="ECO:0000313" key="4">
    <source>
        <dbReference type="Proteomes" id="UP001149411"/>
    </source>
</evidence>
<feature type="domain" description="ChsH2 rubredoxin-like zinc ribbon" evidence="2">
    <location>
        <begin position="10"/>
        <end position="44"/>
    </location>
</feature>
<reference evidence="3" key="1">
    <citation type="submission" date="2022-09" db="EMBL/GenBank/DDBJ databases">
        <title>Haloadaptaus new haloarchaeum isolated from saline soil.</title>
        <authorList>
            <person name="Duran-Viseras A."/>
            <person name="Sanchez-Porro C."/>
            <person name="Ventosa A."/>
        </authorList>
    </citation>
    <scope>NUCLEOTIDE SEQUENCE</scope>
    <source>
        <strain evidence="3">F3-133</strain>
    </source>
</reference>
<dbReference type="InterPro" id="IPR052513">
    <property type="entry name" value="Thioester_dehydratase-like"/>
</dbReference>
<proteinExistence type="predicted"/>
<evidence type="ECO:0000313" key="3">
    <source>
        <dbReference type="EMBL" id="MCX2817906.1"/>
    </source>
</evidence>
<dbReference type="PANTHER" id="PTHR34075:SF5">
    <property type="entry name" value="BLR3430 PROTEIN"/>
    <property type="match status" value="1"/>
</dbReference>
<gene>
    <name evidence="3" type="ORF">EGH25_00830</name>
</gene>